<comment type="pathway">
    <text evidence="5">Nucleotide-sugar biosynthesis; GDP-L-fucose biosynthesis via de novo pathway; GDP-L-fucose from GDP-alpha-D-mannose: step 2/2.</text>
</comment>
<comment type="catalytic activity">
    <reaction evidence="5">
        <text>GDP-beta-L-fucose + NADP(+) = GDP-4-dehydro-alpha-D-rhamnose + NADPH + H(+)</text>
        <dbReference type="Rhea" id="RHEA:18885"/>
        <dbReference type="ChEBI" id="CHEBI:15378"/>
        <dbReference type="ChEBI" id="CHEBI:57273"/>
        <dbReference type="ChEBI" id="CHEBI:57783"/>
        <dbReference type="ChEBI" id="CHEBI:57964"/>
        <dbReference type="ChEBI" id="CHEBI:58349"/>
        <dbReference type="EC" id="1.1.1.271"/>
    </reaction>
</comment>
<feature type="binding site" evidence="5">
    <location>
        <position position="210"/>
    </location>
    <ligand>
        <name>substrate</name>
    </ligand>
</feature>
<proteinExistence type="inferred from homology"/>
<organism evidence="7 8">
    <name type="scientific">Nitratidesulfovibrio liaohensis</name>
    <dbReference type="NCBI Taxonomy" id="2604158"/>
    <lineage>
        <taxon>Bacteria</taxon>
        <taxon>Pseudomonadati</taxon>
        <taxon>Thermodesulfobacteriota</taxon>
        <taxon>Desulfovibrionia</taxon>
        <taxon>Desulfovibrionales</taxon>
        <taxon>Desulfovibrionaceae</taxon>
        <taxon>Nitratidesulfovibrio</taxon>
    </lineage>
</organism>
<feature type="site" description="Important for catalytic activity" evidence="5">
    <location>
        <position position="110"/>
    </location>
</feature>
<reference evidence="7" key="1">
    <citation type="submission" date="2023-09" db="EMBL/GenBank/DDBJ databases">
        <authorList>
            <consortium name="CW5 consortium"/>
            <person name="Lu C.-W."/>
        </authorList>
    </citation>
    <scope>NUCLEOTIDE SEQUENCE</scope>
    <source>
        <strain evidence="7">KPS</strain>
    </source>
</reference>
<keyword evidence="5" id="KW-0511">Multifunctional enzyme</keyword>
<feature type="binding site" evidence="5">
    <location>
        <position position="188"/>
    </location>
    <ligand>
        <name>substrate</name>
    </ligand>
</feature>
<dbReference type="SUPFAM" id="SSF51735">
    <property type="entry name" value="NAD(P)-binding Rossmann-fold domains"/>
    <property type="match status" value="1"/>
</dbReference>
<keyword evidence="3 5" id="KW-0560">Oxidoreductase</keyword>
<dbReference type="Pfam" id="PF01370">
    <property type="entry name" value="Epimerase"/>
    <property type="match status" value="1"/>
</dbReference>
<dbReference type="InterPro" id="IPR036291">
    <property type="entry name" value="NAD(P)-bd_dom_sf"/>
</dbReference>
<comment type="similarity">
    <text evidence="1 5">Belongs to the NAD(P)-dependent epimerase/dehydratase family. Fucose synthase subfamily.</text>
</comment>
<dbReference type="InterPro" id="IPR001509">
    <property type="entry name" value="Epimerase_deHydtase"/>
</dbReference>
<feature type="binding site" evidence="5">
    <location>
        <begin position="106"/>
        <end position="109"/>
    </location>
    <ligand>
        <name>NADP(+)</name>
        <dbReference type="ChEBI" id="CHEBI:58349"/>
    </ligand>
</feature>
<evidence type="ECO:0000256" key="4">
    <source>
        <dbReference type="ARBA" id="ARBA00023235"/>
    </source>
</evidence>
<dbReference type="EC" id="1.1.1.271" evidence="5"/>
<protein>
    <recommendedName>
        <fullName evidence="5">GDP-L-fucose synthase</fullName>
        <ecNumber evidence="5">1.1.1.271</ecNumber>
    </recommendedName>
    <alternativeName>
        <fullName evidence="5">GDP-4-keto-6-deoxy-D-mannose-3,5-epimerase-4-reductase</fullName>
    </alternativeName>
</protein>
<evidence type="ECO:0000256" key="2">
    <source>
        <dbReference type="ARBA" id="ARBA00022857"/>
    </source>
</evidence>
<evidence type="ECO:0000256" key="5">
    <source>
        <dbReference type="HAMAP-Rule" id="MF_00956"/>
    </source>
</evidence>
<keyword evidence="8" id="KW-1185">Reference proteome</keyword>
<evidence type="ECO:0000313" key="7">
    <source>
        <dbReference type="EMBL" id="WMW65038.1"/>
    </source>
</evidence>
<comment type="function">
    <text evidence="5">Catalyzes the two-step NADP-dependent conversion of GDP-4-dehydro-6-deoxy-D-mannose to GDP-fucose, involving an epimerase and a reductase reaction.</text>
</comment>
<name>A0ABY9R2I9_9BACT</name>
<feature type="site" description="Important for catalytic activity" evidence="5">
    <location>
        <position position="108"/>
    </location>
</feature>
<dbReference type="PANTHER" id="PTHR43238:SF1">
    <property type="entry name" value="GDP-L-FUCOSE SYNTHASE"/>
    <property type="match status" value="1"/>
</dbReference>
<dbReference type="InterPro" id="IPR028614">
    <property type="entry name" value="GDP_fucose/colitose_synth"/>
</dbReference>
<dbReference type="Gene3D" id="3.40.50.720">
    <property type="entry name" value="NAD(P)-binding Rossmann-like Domain"/>
    <property type="match status" value="1"/>
</dbReference>
<dbReference type="Proteomes" id="UP001180616">
    <property type="component" value="Chromosome"/>
</dbReference>
<feature type="binding site" evidence="5">
    <location>
        <position position="141"/>
    </location>
    <ligand>
        <name>NADP(+)</name>
        <dbReference type="ChEBI" id="CHEBI:58349"/>
    </ligand>
</feature>
<evidence type="ECO:0000313" key="8">
    <source>
        <dbReference type="Proteomes" id="UP001180616"/>
    </source>
</evidence>
<feature type="binding site" evidence="5">
    <location>
        <begin position="11"/>
        <end position="17"/>
    </location>
    <ligand>
        <name>NADP(+)</name>
        <dbReference type="ChEBI" id="CHEBI:58349"/>
    </ligand>
</feature>
<feature type="domain" description="NAD-dependent epimerase/dehydratase" evidence="6">
    <location>
        <begin position="7"/>
        <end position="238"/>
    </location>
</feature>
<feature type="binding site" evidence="5">
    <location>
        <begin position="164"/>
        <end position="167"/>
    </location>
    <ligand>
        <name>NADP(+)</name>
        <dbReference type="ChEBI" id="CHEBI:58349"/>
    </ligand>
</feature>
<feature type="binding site" evidence="5">
    <location>
        <position position="270"/>
    </location>
    <ligand>
        <name>substrate</name>
    </ligand>
</feature>
<sequence length="315" mass="34223">MEKDARIYVAGHRGLVGSAIVRALRARGHTNLLVRTSAELDLRRQVAVEGFFADEKPDYVFLAAAKVGGILANDTYPADFIRDNLQIQVNIIDAACRSGARKLCFLGSSCIYPKFAPQPMKEEHLLTGALEPTNEWYAIAKIAGIKMCQAYRRQYGFSAISVMPTNLYGPGDNFDLANSHVLPALLRKFHEAKLAGAPEVVVWGTGTPRREFLHVDDMADACVHLMEAYDGEEIVNVGVGEDVSIAELAAMVGQAVGYTGNIVYDASKPDGTPRKLLDVSKLTATGWRARIGLAEGIAGTYAWYLGQMKAANGQM</sequence>
<dbReference type="EMBL" id="CP133659">
    <property type="protein sequence ID" value="WMW65038.1"/>
    <property type="molecule type" value="Genomic_DNA"/>
</dbReference>
<evidence type="ECO:0000259" key="6">
    <source>
        <dbReference type="Pfam" id="PF01370"/>
    </source>
</evidence>
<dbReference type="PANTHER" id="PTHR43238">
    <property type="entry name" value="GDP-L-FUCOSE SYNTHASE"/>
    <property type="match status" value="1"/>
</dbReference>
<gene>
    <name evidence="5" type="primary">fcl</name>
    <name evidence="7" type="ORF">KPS_003130</name>
</gene>
<accession>A0ABY9R2I9</accession>
<dbReference type="Gene3D" id="3.90.25.10">
    <property type="entry name" value="UDP-galactose 4-epimerase, domain 1"/>
    <property type="match status" value="1"/>
</dbReference>
<keyword evidence="4 5" id="KW-0413">Isomerase</keyword>
<dbReference type="RefSeq" id="WP_309541079.1">
    <property type="nucleotide sequence ID" value="NZ_CP133659.1"/>
</dbReference>
<feature type="binding site" evidence="5">
    <location>
        <position position="180"/>
    </location>
    <ligand>
        <name>NADP(+)</name>
        <dbReference type="ChEBI" id="CHEBI:58349"/>
    </ligand>
</feature>
<evidence type="ECO:0000256" key="1">
    <source>
        <dbReference type="ARBA" id="ARBA00005959"/>
    </source>
</evidence>
<dbReference type="CDD" id="cd05239">
    <property type="entry name" value="GDP_FS_SDR_e"/>
    <property type="match status" value="1"/>
</dbReference>
<feature type="active site" description="Proton donor/acceptor" evidence="5">
    <location>
        <position position="137"/>
    </location>
</feature>
<keyword evidence="2 5" id="KW-0521">NADP</keyword>
<feature type="binding site" evidence="5">
    <location>
        <position position="203"/>
    </location>
    <ligand>
        <name>substrate</name>
    </ligand>
</feature>
<dbReference type="HAMAP" id="MF_00956">
    <property type="entry name" value="GDP_fucose_synth"/>
    <property type="match status" value="1"/>
</dbReference>
<evidence type="ECO:0000256" key="3">
    <source>
        <dbReference type="ARBA" id="ARBA00023002"/>
    </source>
</evidence>